<evidence type="ECO:0000313" key="1">
    <source>
        <dbReference type="EMBL" id="BBX17203.1"/>
    </source>
</evidence>
<dbReference type="OrthoDB" id="4730647at2"/>
<gene>
    <name evidence="1" type="ORF">MDUV_20630</name>
</gene>
<protein>
    <submittedName>
        <fullName evidence="1">Uncharacterized protein</fullName>
    </submittedName>
</protein>
<dbReference type="AlphaFoldDB" id="A0A7I7JZK6"/>
<dbReference type="RefSeq" id="WP_098002989.1">
    <property type="nucleotide sequence ID" value="NZ_AP022563.1"/>
</dbReference>
<organism evidence="1 2">
    <name type="scientific">Mycolicibacterium duvalii</name>
    <dbReference type="NCBI Taxonomy" id="39688"/>
    <lineage>
        <taxon>Bacteria</taxon>
        <taxon>Bacillati</taxon>
        <taxon>Actinomycetota</taxon>
        <taxon>Actinomycetes</taxon>
        <taxon>Mycobacteriales</taxon>
        <taxon>Mycobacteriaceae</taxon>
        <taxon>Mycolicibacterium</taxon>
    </lineage>
</organism>
<reference evidence="1 2" key="1">
    <citation type="journal article" date="2019" name="Emerg. Microbes Infect.">
        <title>Comprehensive subspecies identification of 175 nontuberculous mycobacteria species based on 7547 genomic profiles.</title>
        <authorList>
            <person name="Matsumoto Y."/>
            <person name="Kinjo T."/>
            <person name="Motooka D."/>
            <person name="Nabeya D."/>
            <person name="Jung N."/>
            <person name="Uechi K."/>
            <person name="Horii T."/>
            <person name="Iida T."/>
            <person name="Fujita J."/>
            <person name="Nakamura S."/>
        </authorList>
    </citation>
    <scope>NUCLEOTIDE SEQUENCE [LARGE SCALE GENOMIC DNA]</scope>
    <source>
        <strain evidence="1 2">JCM 6396</strain>
    </source>
</reference>
<name>A0A7I7JZK6_9MYCO</name>
<dbReference type="EMBL" id="AP022563">
    <property type="protein sequence ID" value="BBX17203.1"/>
    <property type="molecule type" value="Genomic_DNA"/>
</dbReference>
<sequence length="126" mass="12650">MSLAGIGWAAAATASPPTEGAEQPSCVYTLSTPRLVDVSGTTMVTATLTPYPCTGSINPNSLTVCITPEGTPTAGTCGFSAVPSRAQVFVAYKPGTSYVVRGTGCGSVYTTQGSLCSTVGPFTTTL</sequence>
<keyword evidence="2" id="KW-1185">Reference proteome</keyword>
<dbReference type="KEGG" id="mdu:MDUV_20630"/>
<accession>A0A7I7JZK6</accession>
<evidence type="ECO:0000313" key="2">
    <source>
        <dbReference type="Proteomes" id="UP000467006"/>
    </source>
</evidence>
<dbReference type="Proteomes" id="UP000467006">
    <property type="component" value="Chromosome"/>
</dbReference>
<proteinExistence type="predicted"/>